<keyword evidence="10" id="KW-1185">Reference proteome</keyword>
<dbReference type="PANTHER" id="PTHR10332:SF10">
    <property type="entry name" value="EQUILIBRATIVE NUCLEOSIDE TRANSPORTER 4"/>
    <property type="match status" value="1"/>
</dbReference>
<dbReference type="AlphaFoldDB" id="A0AA88H627"/>
<feature type="transmembrane region" description="Helical" evidence="8">
    <location>
        <begin position="414"/>
        <end position="432"/>
    </location>
</feature>
<evidence type="ECO:0000256" key="2">
    <source>
        <dbReference type="ARBA" id="ARBA00007965"/>
    </source>
</evidence>
<dbReference type="InterPro" id="IPR036259">
    <property type="entry name" value="MFS_trans_sf"/>
</dbReference>
<keyword evidence="4 8" id="KW-0812">Transmembrane</keyword>
<dbReference type="Pfam" id="PF01733">
    <property type="entry name" value="Nucleoside_tran"/>
    <property type="match status" value="1"/>
</dbReference>
<keyword evidence="3" id="KW-0813">Transport</keyword>
<keyword evidence="5 8" id="KW-1133">Transmembrane helix</keyword>
<sequence>MFGPKETISFSPIPGSRSRHHENDSEEGHLSDSSHEEEDDILGHHRHVRQLSMEQTLMQIQQQQQVNGSLMSYQNYNSNGQLDALSSKSSCNNEISILVAKIPNDKLNLLYWIFVLQGAGVLFPWNSFISAPDYFNRLYGDSAMMYFSVAYSVPNLLGLLAMIQFGNRISHGWKVIPAYVLTLLILICVPLLGFFHVDTNVGFILTMTLIVLSALCNCALQAGIFGLASMLPTKYVQAVMIGCGLAGIVCSLIRILTKIIIEQNHARVSLLRMTNSTATYFFVCAFVVLMCIVTFVIVLKHPVTQHHMKMALKKDQLLILNPQEECTSYHLSKTLKPNVIIVFRKIYHLCLLVMFLFCVTIAVFPGMAVGISTWYFKTPMTYWLPILMGTSNNLFEFIGRSLPSLAVVFNHKTVSIPIILRVLFVPLFLFYYRPKLFGWNDNSNISQIYEGIEAGALNDAIPLLTMAFFSLSNGYLCSLCMMFAPQQVDSHEREMAGTMMTFFLLLGISLGSCIGLLFSFV</sequence>
<dbReference type="GO" id="GO:0005337">
    <property type="term" value="F:nucleoside transmembrane transporter activity"/>
    <property type="evidence" value="ECO:0007669"/>
    <property type="project" value="InterPro"/>
</dbReference>
<evidence type="ECO:0000313" key="10">
    <source>
        <dbReference type="Proteomes" id="UP000816034"/>
    </source>
</evidence>
<evidence type="ECO:0000256" key="4">
    <source>
        <dbReference type="ARBA" id="ARBA00022692"/>
    </source>
</evidence>
<dbReference type="RefSeq" id="XP_044556125.1">
    <property type="nucleotide sequence ID" value="XM_044693584.1"/>
</dbReference>
<comment type="similarity">
    <text evidence="2">Belongs to the SLC29A/ENT transporter (TC 2.A.57) family.</text>
</comment>
<feature type="transmembrane region" description="Helical" evidence="8">
    <location>
        <begin position="346"/>
        <end position="376"/>
    </location>
</feature>
<feature type="region of interest" description="Disordered" evidence="7">
    <location>
        <begin position="1"/>
        <end position="39"/>
    </location>
</feature>
<dbReference type="EMBL" id="PYSW02000001">
    <property type="protein sequence ID" value="KAG2394231.1"/>
    <property type="molecule type" value="Genomic_DNA"/>
</dbReference>
<evidence type="ECO:0000256" key="6">
    <source>
        <dbReference type="ARBA" id="ARBA00023136"/>
    </source>
</evidence>
<feature type="compositionally biased region" description="Basic and acidic residues" evidence="7">
    <location>
        <begin position="21"/>
        <end position="34"/>
    </location>
</feature>
<feature type="transmembrane region" description="Helical" evidence="8">
    <location>
        <begin position="109"/>
        <end position="131"/>
    </location>
</feature>
<proteinExistence type="inferred from homology"/>
<feature type="transmembrane region" description="Helical" evidence="8">
    <location>
        <begin position="203"/>
        <end position="228"/>
    </location>
</feature>
<feature type="transmembrane region" description="Helical" evidence="8">
    <location>
        <begin position="235"/>
        <end position="257"/>
    </location>
</feature>
<evidence type="ECO:0000256" key="1">
    <source>
        <dbReference type="ARBA" id="ARBA00004141"/>
    </source>
</evidence>
<dbReference type="Gene3D" id="1.20.1250.20">
    <property type="entry name" value="MFS general substrate transporter like domains"/>
    <property type="match status" value="1"/>
</dbReference>
<evidence type="ECO:0000256" key="7">
    <source>
        <dbReference type="SAM" id="MobiDB-lite"/>
    </source>
</evidence>
<dbReference type="InterPro" id="IPR002259">
    <property type="entry name" value="Eqnu_transpt"/>
</dbReference>
<evidence type="ECO:0000256" key="8">
    <source>
        <dbReference type="SAM" id="Phobius"/>
    </source>
</evidence>
<organism evidence="9 10">
    <name type="scientific">Naegleria lovaniensis</name>
    <name type="common">Amoeba</name>
    <dbReference type="NCBI Taxonomy" id="51637"/>
    <lineage>
        <taxon>Eukaryota</taxon>
        <taxon>Discoba</taxon>
        <taxon>Heterolobosea</taxon>
        <taxon>Tetramitia</taxon>
        <taxon>Eutetramitia</taxon>
        <taxon>Vahlkampfiidae</taxon>
        <taxon>Naegleria</taxon>
    </lineage>
</organism>
<feature type="transmembrane region" description="Helical" evidence="8">
    <location>
        <begin position="175"/>
        <end position="197"/>
    </location>
</feature>
<dbReference type="PANTHER" id="PTHR10332">
    <property type="entry name" value="EQUILIBRATIVE NUCLEOSIDE TRANSPORTER"/>
    <property type="match status" value="1"/>
</dbReference>
<protein>
    <recommendedName>
        <fullName evidence="11">Equilibrative nucleoside transporter</fullName>
    </recommendedName>
</protein>
<evidence type="ECO:0000256" key="5">
    <source>
        <dbReference type="ARBA" id="ARBA00022989"/>
    </source>
</evidence>
<feature type="transmembrane region" description="Helical" evidence="8">
    <location>
        <begin position="460"/>
        <end position="484"/>
    </location>
</feature>
<dbReference type="GO" id="GO:0005886">
    <property type="term" value="C:plasma membrane"/>
    <property type="evidence" value="ECO:0007669"/>
    <property type="project" value="TreeGrafter"/>
</dbReference>
<dbReference type="Proteomes" id="UP000816034">
    <property type="component" value="Unassembled WGS sequence"/>
</dbReference>
<feature type="transmembrane region" description="Helical" evidence="8">
    <location>
        <begin position="496"/>
        <end position="520"/>
    </location>
</feature>
<dbReference type="GeneID" id="68096450"/>
<comment type="caution">
    <text evidence="9">The sequence shown here is derived from an EMBL/GenBank/DDBJ whole genome shotgun (WGS) entry which is preliminary data.</text>
</comment>
<feature type="transmembrane region" description="Helical" evidence="8">
    <location>
        <begin position="277"/>
        <end position="299"/>
    </location>
</feature>
<evidence type="ECO:0000256" key="3">
    <source>
        <dbReference type="ARBA" id="ARBA00022448"/>
    </source>
</evidence>
<comment type="subcellular location">
    <subcellularLocation>
        <location evidence="1">Membrane</location>
        <topology evidence="1">Multi-pass membrane protein</topology>
    </subcellularLocation>
</comment>
<gene>
    <name evidence="9" type="ORF">C9374_003995</name>
</gene>
<dbReference type="PRINTS" id="PR01130">
    <property type="entry name" value="DERENTRNSPRT"/>
</dbReference>
<evidence type="ECO:0000313" key="9">
    <source>
        <dbReference type="EMBL" id="KAG2394231.1"/>
    </source>
</evidence>
<name>A0AA88H627_NAELO</name>
<keyword evidence="6 8" id="KW-0472">Membrane</keyword>
<feature type="transmembrane region" description="Helical" evidence="8">
    <location>
        <begin position="143"/>
        <end position="163"/>
    </location>
</feature>
<evidence type="ECO:0008006" key="11">
    <source>
        <dbReference type="Google" id="ProtNLM"/>
    </source>
</evidence>
<reference evidence="9 10" key="1">
    <citation type="journal article" date="2018" name="BMC Genomics">
        <title>The genome of Naegleria lovaniensis, the basis for a comparative approach to unravel pathogenicity factors of the human pathogenic amoeba N. fowleri.</title>
        <authorList>
            <person name="Liechti N."/>
            <person name="Schurch N."/>
            <person name="Bruggmann R."/>
            <person name="Wittwer M."/>
        </authorList>
    </citation>
    <scope>NUCLEOTIDE SEQUENCE [LARGE SCALE GENOMIC DNA]</scope>
    <source>
        <strain evidence="9 10">ATCC 30569</strain>
    </source>
</reference>
<accession>A0AA88H627</accession>
<dbReference type="PIRSF" id="PIRSF016379">
    <property type="entry name" value="ENT"/>
    <property type="match status" value="1"/>
</dbReference>